<keyword evidence="2" id="KW-0560">Oxidoreductase</keyword>
<sequence>MTGPAPSALLSAQGFVLLDPAALAAVADQPPAAIDALRPSWAGLPPDDYLRDGGAYRFRRHASLVQDVAAGTLTTMPHRAHWQPTAYNALHGGIERWFAPVEPATAALPAWEALIAGLGRLFALASGVQRWFVEAHQFRIDTARGIGRPTPEGAHRDGVDYVAVVLVERRGVRGGETRVFDAAGPHGIRFTMTEPWSALLLDDARVIHETTPLQSDDGLGLRDTLVLTYRRGGFQDAVPA</sequence>
<keyword evidence="2" id="KW-0223">Dioxygenase</keyword>
<dbReference type="RefSeq" id="WP_028312002.1">
    <property type="nucleotide sequence ID" value="NZ_AXWS01000014.1"/>
</dbReference>
<dbReference type="Proteomes" id="UP000675920">
    <property type="component" value="Unplaced"/>
</dbReference>
<name>A0AC36KDF0_9BURK</name>
<evidence type="ECO:0000313" key="2">
    <source>
        <dbReference type="RefSeq" id="WP_028312002.1"/>
    </source>
</evidence>
<protein>
    <submittedName>
        <fullName evidence="2">2OG-Fe dioxygenase family protein</fullName>
    </submittedName>
</protein>
<organism evidence="1 2">
    <name type="scientific">Derxia gummosa DSM 723</name>
    <dbReference type="NCBI Taxonomy" id="1121388"/>
    <lineage>
        <taxon>Bacteria</taxon>
        <taxon>Pseudomonadati</taxon>
        <taxon>Pseudomonadota</taxon>
        <taxon>Betaproteobacteria</taxon>
        <taxon>Burkholderiales</taxon>
        <taxon>Alcaligenaceae</taxon>
        <taxon>Derxia</taxon>
    </lineage>
</organism>
<reference evidence="2" key="1">
    <citation type="submission" date="2025-08" db="UniProtKB">
        <authorList>
            <consortium name="RefSeq"/>
        </authorList>
    </citation>
    <scope>IDENTIFICATION</scope>
</reference>
<evidence type="ECO:0000313" key="1">
    <source>
        <dbReference type="Proteomes" id="UP000675920"/>
    </source>
</evidence>
<proteinExistence type="predicted"/>
<accession>A0AC36KDF0</accession>
<keyword evidence="1" id="KW-1185">Reference proteome</keyword>